<gene>
    <name evidence="1" type="ORF">HX834_06295</name>
</gene>
<dbReference type="EMBL" id="JACATA010000028">
    <property type="protein sequence ID" value="NWJ68929.1"/>
    <property type="molecule type" value="Genomic_DNA"/>
</dbReference>
<name>A0A7K4N108_9ARCH</name>
<sequence>MNDKEKVEAIRKTLSLNIEGLMAYSRYVGLIHDIMDDKMTMKQVDVYIRDNF</sequence>
<organism evidence="1 2">
    <name type="scientific">Marine Group I thaumarchaeote</name>
    <dbReference type="NCBI Taxonomy" id="2511932"/>
    <lineage>
        <taxon>Archaea</taxon>
        <taxon>Nitrososphaerota</taxon>
        <taxon>Marine Group I</taxon>
    </lineage>
</organism>
<reference evidence="1 2" key="1">
    <citation type="journal article" date="2019" name="Environ. Microbiol.">
        <title>Genomics insights into ecotype formation of ammonia-oxidizing archaea in the deep ocean.</title>
        <authorList>
            <person name="Wang Y."/>
            <person name="Huang J.M."/>
            <person name="Cui G.J."/>
            <person name="Nunoura T."/>
            <person name="Takaki Y."/>
            <person name="Li W.L."/>
            <person name="Li J."/>
            <person name="Gao Z.M."/>
            <person name="Takai K."/>
            <person name="Zhang A.Q."/>
            <person name="Stepanauskas R."/>
        </authorList>
    </citation>
    <scope>NUCLEOTIDE SEQUENCE [LARGE SCALE GENOMIC DNA]</scope>
    <source>
        <strain evidence="1 2">D17</strain>
    </source>
</reference>
<keyword evidence="2" id="KW-1185">Reference proteome</keyword>
<comment type="caution">
    <text evidence="1">The sequence shown here is derived from an EMBL/GenBank/DDBJ whole genome shotgun (WGS) entry which is preliminary data.</text>
</comment>
<proteinExistence type="predicted"/>
<dbReference type="Proteomes" id="UP000554454">
    <property type="component" value="Unassembled WGS sequence"/>
</dbReference>
<evidence type="ECO:0000313" key="2">
    <source>
        <dbReference type="Proteomes" id="UP000554454"/>
    </source>
</evidence>
<evidence type="ECO:0000313" key="1">
    <source>
        <dbReference type="EMBL" id="NWJ68929.1"/>
    </source>
</evidence>
<accession>A0A7K4N108</accession>
<protein>
    <submittedName>
        <fullName evidence="1">Uncharacterized protein</fullName>
    </submittedName>
</protein>
<dbReference type="AlphaFoldDB" id="A0A7K4N108"/>